<feature type="non-terminal residue" evidence="2">
    <location>
        <position position="1"/>
    </location>
</feature>
<organism evidence="2 3">
    <name type="scientific">Athelia psychrophila</name>
    <dbReference type="NCBI Taxonomy" id="1759441"/>
    <lineage>
        <taxon>Eukaryota</taxon>
        <taxon>Fungi</taxon>
        <taxon>Dikarya</taxon>
        <taxon>Basidiomycota</taxon>
        <taxon>Agaricomycotina</taxon>
        <taxon>Agaricomycetes</taxon>
        <taxon>Agaricomycetidae</taxon>
        <taxon>Atheliales</taxon>
        <taxon>Atheliaceae</taxon>
        <taxon>Athelia</taxon>
    </lineage>
</organism>
<feature type="compositionally biased region" description="Low complexity" evidence="1">
    <location>
        <begin position="48"/>
        <end position="58"/>
    </location>
</feature>
<reference evidence="2 3" key="1">
    <citation type="journal article" date="2016" name="Mol. Biol. Evol.">
        <title>Comparative Genomics of Early-Diverging Mushroom-Forming Fungi Provides Insights into the Origins of Lignocellulose Decay Capabilities.</title>
        <authorList>
            <person name="Nagy L.G."/>
            <person name="Riley R."/>
            <person name="Tritt A."/>
            <person name="Adam C."/>
            <person name="Daum C."/>
            <person name="Floudas D."/>
            <person name="Sun H."/>
            <person name="Yadav J.S."/>
            <person name="Pangilinan J."/>
            <person name="Larsson K.H."/>
            <person name="Matsuura K."/>
            <person name="Barry K."/>
            <person name="Labutti K."/>
            <person name="Kuo R."/>
            <person name="Ohm R.A."/>
            <person name="Bhattacharya S.S."/>
            <person name="Shirouzu T."/>
            <person name="Yoshinaga Y."/>
            <person name="Martin F.M."/>
            <person name="Grigoriev I.V."/>
            <person name="Hibbett D.S."/>
        </authorList>
    </citation>
    <scope>NUCLEOTIDE SEQUENCE [LARGE SCALE GENOMIC DNA]</scope>
    <source>
        <strain evidence="2 3">CBS 109695</strain>
    </source>
</reference>
<sequence>MILKLSIEASGLSLAMEQAWDGGVSLDQAARAENKPRKQAGRAGQGKAGQDMGRARAGQGQGMGRAGYITAYPSLARSARMRDTRTRAIAVPPQPRRTSQLARRACGPDARPHGCSIATRSRPNRAIAVSRRSCFILDNHYTGFNNAGEEGDGLGGYTIKETSELGGTRCRSELDFPPPTYPPHYNQPNHVAGHPRSRDVENALNRVLARATRSHRPPTPSHPTSDPHAFSKDVGVL</sequence>
<feature type="region of interest" description="Disordered" evidence="1">
    <location>
        <begin position="31"/>
        <end position="63"/>
    </location>
</feature>
<evidence type="ECO:0000313" key="2">
    <source>
        <dbReference type="EMBL" id="KZP15007.1"/>
    </source>
</evidence>
<dbReference type="AlphaFoldDB" id="A0A166DRY1"/>
<dbReference type="EMBL" id="KV417609">
    <property type="protein sequence ID" value="KZP15007.1"/>
    <property type="molecule type" value="Genomic_DNA"/>
</dbReference>
<keyword evidence="3" id="KW-1185">Reference proteome</keyword>
<accession>A0A166DRY1</accession>
<dbReference type="Proteomes" id="UP000076532">
    <property type="component" value="Unassembled WGS sequence"/>
</dbReference>
<protein>
    <submittedName>
        <fullName evidence="2">Uncharacterized protein</fullName>
    </submittedName>
</protein>
<proteinExistence type="predicted"/>
<evidence type="ECO:0000313" key="3">
    <source>
        <dbReference type="Proteomes" id="UP000076532"/>
    </source>
</evidence>
<feature type="region of interest" description="Disordered" evidence="1">
    <location>
        <begin position="92"/>
        <end position="111"/>
    </location>
</feature>
<gene>
    <name evidence="2" type="ORF">FIBSPDRAFT_1048392</name>
</gene>
<evidence type="ECO:0000256" key="1">
    <source>
        <dbReference type="SAM" id="MobiDB-lite"/>
    </source>
</evidence>
<name>A0A166DRY1_9AGAM</name>
<feature type="region of interest" description="Disordered" evidence="1">
    <location>
        <begin position="211"/>
        <end position="237"/>
    </location>
</feature>